<dbReference type="PANTHER" id="PTHR12203">
    <property type="entry name" value="KDEL LYS-ASP-GLU-LEU CONTAINING - RELATED"/>
    <property type="match status" value="1"/>
</dbReference>
<reference evidence="3 4" key="1">
    <citation type="journal article" date="2019" name="Nat. Plants">
        <title>Stout camphor tree genome fills gaps in understanding of flowering plant genome evolution.</title>
        <authorList>
            <person name="Chaw S.M."/>
            <person name="Liu Y.C."/>
            <person name="Wu Y.W."/>
            <person name="Wang H.Y."/>
            <person name="Lin C.I."/>
            <person name="Wu C.S."/>
            <person name="Ke H.M."/>
            <person name="Chang L.Y."/>
            <person name="Hsu C.Y."/>
            <person name="Yang H.T."/>
            <person name="Sudianto E."/>
            <person name="Hsu M.H."/>
            <person name="Wu K.P."/>
            <person name="Wang L.N."/>
            <person name="Leebens-Mack J.H."/>
            <person name="Tsai I.J."/>
        </authorList>
    </citation>
    <scope>NUCLEOTIDE SEQUENCE [LARGE SCALE GENOMIC DNA]</scope>
    <source>
        <strain evidence="4">cv. Chaw 1501</strain>
        <tissue evidence="3">Young leaves</tissue>
    </source>
</reference>
<dbReference type="EMBL" id="QPKB01000009">
    <property type="protein sequence ID" value="RWR91850.1"/>
    <property type="molecule type" value="Genomic_DNA"/>
</dbReference>
<dbReference type="AlphaFoldDB" id="A0A3S3NPN3"/>
<evidence type="ECO:0000313" key="3">
    <source>
        <dbReference type="EMBL" id="RWR91850.1"/>
    </source>
</evidence>
<sequence length="271" mass="29816">MTNISAGQLKTSMPGNILTMMISNSNDKATAIAETKSQTLRSIIQSFGLGFDLQIYVKKKKNRALCAVFSILSWATGPGQTGWVNPTLLAQPGSQAGYAGPGQTITSSKSTKPILTAKAIHQEPSHQNPTPPKKPSHHHQTGRRTPTHPKKLEPQHKQTPQNPLLCPSENHTRTCHARGPSPTVQSYDDADPPSCPDYFRWIHEDLRPWKGRGISKEMVERAKRTATFRVVVLDGRVYVESFQRAFQTRDVYTLWGYFAAGEALNGSGAGS</sequence>
<feature type="compositionally biased region" description="Basic residues" evidence="1">
    <location>
        <begin position="134"/>
        <end position="149"/>
    </location>
</feature>
<keyword evidence="3" id="KW-0808">Transferase</keyword>
<name>A0A3S3NPN3_9MAGN</name>
<proteinExistence type="predicted"/>
<dbReference type="InterPro" id="IPR006598">
    <property type="entry name" value="CAP10"/>
</dbReference>
<dbReference type="InterPro" id="IPR051091">
    <property type="entry name" value="O-Glucosyltr/Glycosyltrsf_90"/>
</dbReference>
<gene>
    <name evidence="3" type="ORF">CKAN_02102700</name>
</gene>
<dbReference type="OrthoDB" id="202415at2759"/>
<dbReference type="PANTHER" id="PTHR12203:SF99">
    <property type="entry name" value="OS04G0534100 PROTEIN"/>
    <property type="match status" value="1"/>
</dbReference>
<feature type="region of interest" description="Disordered" evidence="1">
    <location>
        <begin position="122"/>
        <end position="169"/>
    </location>
</feature>
<evidence type="ECO:0000256" key="1">
    <source>
        <dbReference type="SAM" id="MobiDB-lite"/>
    </source>
</evidence>
<protein>
    <submittedName>
        <fullName evidence="3">O-glucosyltransferase rumi</fullName>
    </submittedName>
</protein>
<dbReference type="GO" id="GO:0016740">
    <property type="term" value="F:transferase activity"/>
    <property type="evidence" value="ECO:0007669"/>
    <property type="project" value="UniProtKB-KW"/>
</dbReference>
<organism evidence="3 4">
    <name type="scientific">Cinnamomum micranthum f. kanehirae</name>
    <dbReference type="NCBI Taxonomy" id="337451"/>
    <lineage>
        <taxon>Eukaryota</taxon>
        <taxon>Viridiplantae</taxon>
        <taxon>Streptophyta</taxon>
        <taxon>Embryophyta</taxon>
        <taxon>Tracheophyta</taxon>
        <taxon>Spermatophyta</taxon>
        <taxon>Magnoliopsida</taxon>
        <taxon>Magnoliidae</taxon>
        <taxon>Laurales</taxon>
        <taxon>Lauraceae</taxon>
        <taxon>Cinnamomum</taxon>
    </lineage>
</organism>
<comment type="caution">
    <text evidence="3">The sequence shown here is derived from an EMBL/GenBank/DDBJ whole genome shotgun (WGS) entry which is preliminary data.</text>
</comment>
<dbReference type="Proteomes" id="UP000283530">
    <property type="component" value="Unassembled WGS sequence"/>
</dbReference>
<evidence type="ECO:0000313" key="4">
    <source>
        <dbReference type="Proteomes" id="UP000283530"/>
    </source>
</evidence>
<accession>A0A3S3NPN3</accession>
<feature type="domain" description="Glycosyl transferase CAP10" evidence="2">
    <location>
        <begin position="193"/>
        <end position="256"/>
    </location>
</feature>
<dbReference type="Pfam" id="PF05686">
    <property type="entry name" value="Glyco_transf_90"/>
    <property type="match status" value="1"/>
</dbReference>
<evidence type="ECO:0000259" key="2">
    <source>
        <dbReference type="Pfam" id="PF05686"/>
    </source>
</evidence>
<keyword evidence="4" id="KW-1185">Reference proteome</keyword>